<dbReference type="RefSeq" id="WP_159751449.1">
    <property type="nucleotide sequence ID" value="NZ_WUQX01000001.1"/>
</dbReference>
<dbReference type="InterPro" id="IPR027417">
    <property type="entry name" value="P-loop_NTPase"/>
</dbReference>
<dbReference type="SUPFAM" id="SSF52540">
    <property type="entry name" value="P-loop containing nucleoside triphosphate hydrolases"/>
    <property type="match status" value="1"/>
</dbReference>
<gene>
    <name evidence="1" type="ORF">GN277_13120</name>
</gene>
<accession>A0A7X3SJE7</accession>
<proteinExistence type="predicted"/>
<comment type="caution">
    <text evidence="1">The sequence shown here is derived from an EMBL/GenBank/DDBJ whole genome shotgun (WGS) entry which is preliminary data.</text>
</comment>
<dbReference type="Gene3D" id="3.40.50.300">
    <property type="entry name" value="P-loop containing nucleotide triphosphate hydrolases"/>
    <property type="match status" value="1"/>
</dbReference>
<protein>
    <submittedName>
        <fullName evidence="1">Uncharacterized protein</fullName>
    </submittedName>
</protein>
<dbReference type="AlphaFoldDB" id="A0A7X3SJE7"/>
<name>A0A7X3SJE7_9FIRM</name>
<dbReference type="EMBL" id="WUQX01000001">
    <property type="protein sequence ID" value="MXP76300.1"/>
    <property type="molecule type" value="Genomic_DNA"/>
</dbReference>
<keyword evidence="2" id="KW-1185">Reference proteome</keyword>
<evidence type="ECO:0000313" key="1">
    <source>
        <dbReference type="EMBL" id="MXP76300.1"/>
    </source>
</evidence>
<sequence>MSIAVSIISAIIKSVVKCKVENELSNKLIGIAVDSVSEKGIRKINDFINNGKSKIENILSEEKMRSMDIQKDNIAYIVAEIKELLSYIEITDETFRQCKYDSLNLCSVLWNEYNKNKTYIECESDIKKSLLSVSEILIELLRESEGFVEEISIQISNTVDDTREEMRKEFNILKENFNKLDSYSQMILDILLKILVQNQISNIQKENRTQEYVDKWNANMFLNDFDEWDENDGVNVKLSDVYLDTHLPHFIYGNNKKKSTDLKKFLARYIETRSQNEMLLILGQPGIGKSTLITWITAHFIEKVDDILVYRFASD</sequence>
<dbReference type="Proteomes" id="UP000460412">
    <property type="component" value="Unassembled WGS sequence"/>
</dbReference>
<reference evidence="1 2" key="1">
    <citation type="submission" date="2019-12" db="EMBL/GenBank/DDBJ databases">
        <title>Sporaefaciens musculi gen. nov., sp. nov., a novel bacterium isolated from the caecum of an obese mouse.</title>
        <authorList>
            <person name="Rasmussen T.S."/>
            <person name="Streidl T."/>
            <person name="Hitch T.C.A."/>
            <person name="Wortmann E."/>
            <person name="Deptula P."/>
            <person name="Hansen M."/>
            <person name="Nielsen D.S."/>
            <person name="Clavel T."/>
            <person name="Vogensen F.K."/>
        </authorList>
    </citation>
    <scope>NUCLEOTIDE SEQUENCE [LARGE SCALE GENOMIC DNA]</scope>
    <source>
        <strain evidence="1 2">WCA-9-b2</strain>
    </source>
</reference>
<organism evidence="1 2">
    <name type="scientific">Sporofaciens musculi</name>
    <dbReference type="NCBI Taxonomy" id="2681861"/>
    <lineage>
        <taxon>Bacteria</taxon>
        <taxon>Bacillati</taxon>
        <taxon>Bacillota</taxon>
        <taxon>Clostridia</taxon>
        <taxon>Lachnospirales</taxon>
        <taxon>Lachnospiraceae</taxon>
        <taxon>Sporofaciens</taxon>
    </lineage>
</organism>
<evidence type="ECO:0000313" key="2">
    <source>
        <dbReference type="Proteomes" id="UP000460412"/>
    </source>
</evidence>